<accession>A0A6M3JG43</accession>
<keyword evidence="1" id="KW-1133">Transmembrane helix</keyword>
<keyword evidence="1" id="KW-0472">Membrane</keyword>
<name>A0A6M3JG43_9ZZZZ</name>
<reference evidence="2" key="1">
    <citation type="submission" date="2020-03" db="EMBL/GenBank/DDBJ databases">
        <title>The deep terrestrial virosphere.</title>
        <authorList>
            <person name="Holmfeldt K."/>
            <person name="Nilsson E."/>
            <person name="Simone D."/>
            <person name="Lopez-Fernandez M."/>
            <person name="Wu X."/>
            <person name="de Brujin I."/>
            <person name="Lundin D."/>
            <person name="Andersson A."/>
            <person name="Bertilsson S."/>
            <person name="Dopson M."/>
        </authorList>
    </citation>
    <scope>NUCLEOTIDE SEQUENCE</scope>
    <source>
        <strain evidence="2">MM415A05164</strain>
        <strain evidence="3">MM415B05519</strain>
    </source>
</reference>
<evidence type="ECO:0000256" key="1">
    <source>
        <dbReference type="SAM" id="Phobius"/>
    </source>
</evidence>
<sequence length="73" mass="8722">MNNVSKSKKTIEYILLIMIMFIITHTVVVLMVSVGNLYDLWVFSVPRWYAVTKFFFQEATIIFLLILNLRRFM</sequence>
<gene>
    <name evidence="2" type="ORF">MM415A05164_0010</name>
    <name evidence="3" type="ORF">MM415B05519_0004</name>
</gene>
<feature type="transmembrane region" description="Helical" evidence="1">
    <location>
        <begin position="12"/>
        <end position="35"/>
    </location>
</feature>
<feature type="transmembrane region" description="Helical" evidence="1">
    <location>
        <begin position="47"/>
        <end position="67"/>
    </location>
</feature>
<organism evidence="2">
    <name type="scientific">viral metagenome</name>
    <dbReference type="NCBI Taxonomy" id="1070528"/>
    <lineage>
        <taxon>unclassified sequences</taxon>
        <taxon>metagenomes</taxon>
        <taxon>organismal metagenomes</taxon>
    </lineage>
</organism>
<dbReference type="EMBL" id="MT141672">
    <property type="protein sequence ID" value="QJA69044.1"/>
    <property type="molecule type" value="Genomic_DNA"/>
</dbReference>
<dbReference type="EMBL" id="MT143298">
    <property type="protein sequence ID" value="QJA95241.1"/>
    <property type="molecule type" value="Genomic_DNA"/>
</dbReference>
<keyword evidence="1" id="KW-0812">Transmembrane</keyword>
<dbReference type="AlphaFoldDB" id="A0A6M3JG43"/>
<proteinExistence type="predicted"/>
<protein>
    <submittedName>
        <fullName evidence="2">Uncharacterized protein</fullName>
    </submittedName>
</protein>
<evidence type="ECO:0000313" key="3">
    <source>
        <dbReference type="EMBL" id="QJA95241.1"/>
    </source>
</evidence>
<evidence type="ECO:0000313" key="2">
    <source>
        <dbReference type="EMBL" id="QJA69044.1"/>
    </source>
</evidence>